<reference evidence="8 9" key="1">
    <citation type="submission" date="2024-01" db="EMBL/GenBank/DDBJ databases">
        <title>The genome of the rayed Mediterranean limpet Patella caerulea (Linnaeus, 1758).</title>
        <authorList>
            <person name="Anh-Thu Weber A."/>
            <person name="Halstead-Nussloch G."/>
        </authorList>
    </citation>
    <scope>NUCLEOTIDE SEQUENCE [LARGE SCALE GENOMIC DNA]</scope>
    <source>
        <strain evidence="8">AATW-2023a</strain>
        <tissue evidence="8">Whole specimen</tissue>
    </source>
</reference>
<dbReference type="InterPro" id="IPR036508">
    <property type="entry name" value="Chitin-bd_dom_sf"/>
</dbReference>
<dbReference type="AlphaFoldDB" id="A0AAN8K0C0"/>
<evidence type="ECO:0000256" key="5">
    <source>
        <dbReference type="ARBA" id="ARBA00023180"/>
    </source>
</evidence>
<evidence type="ECO:0000256" key="1">
    <source>
        <dbReference type="ARBA" id="ARBA00022669"/>
    </source>
</evidence>
<dbReference type="InterPro" id="IPR002557">
    <property type="entry name" value="Chitin-bd_dom"/>
</dbReference>
<evidence type="ECO:0000256" key="4">
    <source>
        <dbReference type="ARBA" id="ARBA00023157"/>
    </source>
</evidence>
<comment type="caution">
    <text evidence="8">The sequence shown here is derived from an EMBL/GenBank/DDBJ whole genome shotgun (WGS) entry which is preliminary data.</text>
</comment>
<dbReference type="EMBL" id="JAZGQO010000002">
    <property type="protein sequence ID" value="KAK6190073.1"/>
    <property type="molecule type" value="Genomic_DNA"/>
</dbReference>
<dbReference type="PANTHER" id="PTHR23301:SF0">
    <property type="entry name" value="CHITIN-BINDING TYPE-2 DOMAIN-CONTAINING PROTEIN-RELATED"/>
    <property type="match status" value="1"/>
</dbReference>
<evidence type="ECO:0000313" key="8">
    <source>
        <dbReference type="EMBL" id="KAK6190073.1"/>
    </source>
</evidence>
<evidence type="ECO:0000256" key="6">
    <source>
        <dbReference type="SAM" id="SignalP"/>
    </source>
</evidence>
<evidence type="ECO:0000313" key="9">
    <source>
        <dbReference type="Proteomes" id="UP001347796"/>
    </source>
</evidence>
<gene>
    <name evidence="8" type="ORF">SNE40_002012</name>
</gene>
<dbReference type="PANTHER" id="PTHR23301">
    <property type="entry name" value="CHITIN BINDING PERITROPHIN-A"/>
    <property type="match status" value="1"/>
</dbReference>
<dbReference type="Proteomes" id="UP001347796">
    <property type="component" value="Unassembled WGS sequence"/>
</dbReference>
<dbReference type="Pfam" id="PF01607">
    <property type="entry name" value="CBM_14"/>
    <property type="match status" value="2"/>
</dbReference>
<dbReference type="SMART" id="SM00494">
    <property type="entry name" value="ChtBD2"/>
    <property type="match status" value="2"/>
</dbReference>
<evidence type="ECO:0000256" key="3">
    <source>
        <dbReference type="ARBA" id="ARBA00022737"/>
    </source>
</evidence>
<dbReference type="SUPFAM" id="SSF57625">
    <property type="entry name" value="Invertebrate chitin-binding proteins"/>
    <property type="match status" value="2"/>
</dbReference>
<keyword evidence="3" id="KW-0677">Repeat</keyword>
<keyword evidence="9" id="KW-1185">Reference proteome</keyword>
<proteinExistence type="predicted"/>
<dbReference type="GO" id="GO:0008061">
    <property type="term" value="F:chitin binding"/>
    <property type="evidence" value="ECO:0007669"/>
    <property type="project" value="UniProtKB-KW"/>
</dbReference>
<dbReference type="PROSITE" id="PS50940">
    <property type="entry name" value="CHIT_BIND_II"/>
    <property type="match status" value="2"/>
</dbReference>
<sequence>MNFVFVLMVIIPAVVSQSVPSTFCVDKDDGVYYPACRRFIKCVNGTVYDTECFNGQVLNLKTGNCDDAENVDPPCGRIENCTGVPDGRYPNLDLGCTSFHTCKNGTFLGHNFCPDNLVFNTVNDYCDWSWNTAKPCGICDETTIPCL</sequence>
<dbReference type="InterPro" id="IPR051940">
    <property type="entry name" value="Chitin_bind-dev_reg"/>
</dbReference>
<dbReference type="Gene3D" id="2.170.140.10">
    <property type="entry name" value="Chitin binding domain"/>
    <property type="match status" value="2"/>
</dbReference>
<keyword evidence="1" id="KW-0147">Chitin-binding</keyword>
<keyword evidence="5" id="KW-0325">Glycoprotein</keyword>
<accession>A0AAN8K0C0</accession>
<evidence type="ECO:0000256" key="2">
    <source>
        <dbReference type="ARBA" id="ARBA00022729"/>
    </source>
</evidence>
<feature type="signal peptide" evidence="6">
    <location>
        <begin position="1"/>
        <end position="16"/>
    </location>
</feature>
<name>A0AAN8K0C0_PATCE</name>
<feature type="chain" id="PRO_5043056120" description="Chitin-binding type-2 domain-containing protein" evidence="6">
    <location>
        <begin position="17"/>
        <end position="147"/>
    </location>
</feature>
<dbReference type="GO" id="GO:0005576">
    <property type="term" value="C:extracellular region"/>
    <property type="evidence" value="ECO:0007669"/>
    <property type="project" value="InterPro"/>
</dbReference>
<evidence type="ECO:0000259" key="7">
    <source>
        <dbReference type="PROSITE" id="PS50940"/>
    </source>
</evidence>
<protein>
    <recommendedName>
        <fullName evidence="7">Chitin-binding type-2 domain-containing protein</fullName>
    </recommendedName>
</protein>
<organism evidence="8 9">
    <name type="scientific">Patella caerulea</name>
    <name type="common">Rayed Mediterranean limpet</name>
    <dbReference type="NCBI Taxonomy" id="87958"/>
    <lineage>
        <taxon>Eukaryota</taxon>
        <taxon>Metazoa</taxon>
        <taxon>Spiralia</taxon>
        <taxon>Lophotrochozoa</taxon>
        <taxon>Mollusca</taxon>
        <taxon>Gastropoda</taxon>
        <taxon>Patellogastropoda</taxon>
        <taxon>Patelloidea</taxon>
        <taxon>Patellidae</taxon>
        <taxon>Patella</taxon>
    </lineage>
</organism>
<feature type="domain" description="Chitin-binding type-2" evidence="7">
    <location>
        <begin position="21"/>
        <end position="77"/>
    </location>
</feature>
<keyword evidence="4" id="KW-1015">Disulfide bond</keyword>
<keyword evidence="2 6" id="KW-0732">Signal</keyword>
<feature type="domain" description="Chitin-binding type-2" evidence="7">
    <location>
        <begin position="78"/>
        <end position="138"/>
    </location>
</feature>